<evidence type="ECO:0000313" key="3">
    <source>
        <dbReference type="EMBL" id="CAB4860071.1"/>
    </source>
</evidence>
<evidence type="ECO:0000313" key="2">
    <source>
        <dbReference type="EMBL" id="CAB4585714.1"/>
    </source>
</evidence>
<evidence type="ECO:0000259" key="1">
    <source>
        <dbReference type="Pfam" id="PF24254"/>
    </source>
</evidence>
<dbReference type="EMBL" id="CAEZTZ010000071">
    <property type="protein sequence ID" value="CAB4585714.1"/>
    <property type="molecule type" value="Genomic_DNA"/>
</dbReference>
<dbReference type="Pfam" id="PF24254">
    <property type="entry name" value="DUF7455"/>
    <property type="match status" value="1"/>
</dbReference>
<accession>A0A6J6FFL6</accession>
<reference evidence="2" key="1">
    <citation type="submission" date="2020-05" db="EMBL/GenBank/DDBJ databases">
        <authorList>
            <person name="Chiriac C."/>
            <person name="Salcher M."/>
            <person name="Ghai R."/>
            <person name="Kavagutti S V."/>
        </authorList>
    </citation>
    <scope>NUCLEOTIDE SEQUENCE</scope>
</reference>
<dbReference type="EMBL" id="CAFBLF010000037">
    <property type="protein sequence ID" value="CAB4860071.1"/>
    <property type="molecule type" value="Genomic_DNA"/>
</dbReference>
<gene>
    <name evidence="2" type="ORF">UFOPK1767_00619</name>
    <name evidence="3" type="ORF">UFOPK3339_00365</name>
</gene>
<sequence>MTTTHSPSETATAPELSSLDRCDSCGAQAYVRVRLQSGELFFCGHHASEVKSALASTAMEWLDETDRLIADESI</sequence>
<proteinExistence type="predicted"/>
<feature type="domain" description="DUF7455" evidence="1">
    <location>
        <begin position="16"/>
        <end position="68"/>
    </location>
</feature>
<dbReference type="AlphaFoldDB" id="A0A6J6FFL6"/>
<dbReference type="InterPro" id="IPR055878">
    <property type="entry name" value="DUF7455"/>
</dbReference>
<name>A0A6J6FFL6_9ZZZZ</name>
<organism evidence="2">
    <name type="scientific">freshwater metagenome</name>
    <dbReference type="NCBI Taxonomy" id="449393"/>
    <lineage>
        <taxon>unclassified sequences</taxon>
        <taxon>metagenomes</taxon>
        <taxon>ecological metagenomes</taxon>
    </lineage>
</organism>
<protein>
    <submittedName>
        <fullName evidence="2">Unannotated protein</fullName>
    </submittedName>
</protein>